<dbReference type="Proteomes" id="UP000285146">
    <property type="component" value="Unassembled WGS sequence"/>
</dbReference>
<dbReference type="EMBL" id="LKEB01000001">
    <property type="protein sequence ID" value="ROW17972.1"/>
    <property type="molecule type" value="Genomic_DNA"/>
</dbReference>
<feature type="region of interest" description="Disordered" evidence="1">
    <location>
        <begin position="100"/>
        <end position="129"/>
    </location>
</feature>
<protein>
    <submittedName>
        <fullName evidence="2">Uncharacterized protein</fullName>
    </submittedName>
</protein>
<evidence type="ECO:0000256" key="1">
    <source>
        <dbReference type="SAM" id="MobiDB-lite"/>
    </source>
</evidence>
<accession>A0A423XMX7</accession>
<dbReference type="AlphaFoldDB" id="A0A423XMX7"/>
<proteinExistence type="predicted"/>
<organism evidence="2 3">
    <name type="scientific">Cytospora leucostoma</name>
    <dbReference type="NCBI Taxonomy" id="1230097"/>
    <lineage>
        <taxon>Eukaryota</taxon>
        <taxon>Fungi</taxon>
        <taxon>Dikarya</taxon>
        <taxon>Ascomycota</taxon>
        <taxon>Pezizomycotina</taxon>
        <taxon>Sordariomycetes</taxon>
        <taxon>Sordariomycetidae</taxon>
        <taxon>Diaporthales</taxon>
        <taxon>Cytosporaceae</taxon>
        <taxon>Cytospora</taxon>
    </lineage>
</organism>
<reference evidence="2 3" key="1">
    <citation type="submission" date="2015-09" db="EMBL/GenBank/DDBJ databases">
        <title>Host preference determinants of Valsa canker pathogens revealed by comparative genomics.</title>
        <authorList>
            <person name="Yin Z."/>
            <person name="Huang L."/>
        </authorList>
    </citation>
    <scope>NUCLEOTIDE SEQUENCE [LARGE SCALE GENOMIC DNA]</scope>
    <source>
        <strain evidence="2 3">SXYLt</strain>
    </source>
</reference>
<gene>
    <name evidence="2" type="ORF">VPNG_00219</name>
</gene>
<dbReference type="InParanoid" id="A0A423XMX7"/>
<evidence type="ECO:0000313" key="2">
    <source>
        <dbReference type="EMBL" id="ROW17972.1"/>
    </source>
</evidence>
<keyword evidence="3" id="KW-1185">Reference proteome</keyword>
<sequence>MTTVAVPPSLTSFITLCPSSPTPETISTSISLFLPISTPCVTRYLTSSTSPLKLSRGVLEPDLDEPRPDALLAPPLPIILTGSTGSRHARALADEVVPPQEAVRPPRPRVEEPGGAARQVQPPAPRSVRPPQVLEARQLHEHEGHALDYADGGGVELGVADGLVDVVVEGCLDTRGEGRVALPLVEEERPQGARVDVDVVRDGGQHATAAVAAAAAAALCHLGDADGPGGRDDGVDEVPAQVPQEQVRGADGGVPREGELPVRGEDADLPGAGGAVRALQGLARPEVEEGRLGEVELARDELPPPLVQQGVPLPGLDDDHREGVAELLPPHRVLGQHPAPAPLGLPLLGQLRLRHPVVLGQRLPPGPLGRGPDLRPPVCVARGEDIVTGEHAETPEREACRHGHISACSHGPVLAAGGQVDHSVGARGRELAARNLEEAEVRRALGAVSHDNQLDLGQDEAVPAAVLAHDVVQVRQASEVLDLLDVALDAHARVEAVEALDEADDARAGLAAKDGGRRGCIAGHSRHEHLLAVAGGVRARLGGDGELQGPVGAQAQGGVELGKVPVRVDGMQIPLRLWVPLRAHGVGQEGLRNGAVEEARRRTAGEGHDGRCVEGAPWSDLPDIPPEVLDLRISQREGDGAHKARCGIRGGEVAKEACCRGGSKSGWLEGLDRLEGLWLGCEAGSDQGR</sequence>
<name>A0A423XMX7_9PEZI</name>
<evidence type="ECO:0000313" key="3">
    <source>
        <dbReference type="Proteomes" id="UP000285146"/>
    </source>
</evidence>
<comment type="caution">
    <text evidence="2">The sequence shown here is derived from an EMBL/GenBank/DDBJ whole genome shotgun (WGS) entry which is preliminary data.</text>
</comment>